<protein>
    <submittedName>
        <fullName evidence="1">Uncharacterized protein</fullName>
    </submittedName>
</protein>
<sequence>MHIGSNSEENVIYTLTGLKLDSQVNKGFGEKLPLLGALAILEVTQGLGTFNMGVLVQHFLFHISPKHSRSEPSSSFDFSKRQVVVSDSENGAENIEEAVVDSPFVDFEGDEVIIIGASISTLSKSVDFKLKNILSSISEEVGKLRYACEVPDNITLKRLGSIRGLLDRKEGKIAMHTASSNAKLIFLTLPSMETLNRFFDLRCTRCSGHYCTYKDNMVHYNISYKGLSRKWLFVGSECEGNPYTGSICRVPRTFVKSKNVIMLKRRDVKLMANLAIESRLVGVVLWVLRREPEGNPYESRGDLLRSKGKSPYESTQGETIISYKGLGEQQAERSQPPSSRSTLEGLNNLIFAVASAFSPQFRALVDKDDIEKVSLDALNDFFLVRSLKEEHAAFKKVQVHVTTCMTNLQKVFPHQYRKLGMLSFTSSNISLVYNGLSSGLPGSIIVSLVTISFEKVSACIGWELERRGSLLRSFTFWATAVPAIRRIDHQEICYDHGLIWQVVCRDKELDASFRLHILSSKFAQRDIHLLQYTLRDSHLIINGLENDVH</sequence>
<dbReference type="Proteomes" id="UP000796880">
    <property type="component" value="Unassembled WGS sequence"/>
</dbReference>
<proteinExistence type="predicted"/>
<reference evidence="1" key="1">
    <citation type="submission" date="2020-03" db="EMBL/GenBank/DDBJ databases">
        <title>A high-quality chromosome-level genome assembly of a woody plant with both climbing and erect habits, Rhamnella rubrinervis.</title>
        <authorList>
            <person name="Lu Z."/>
            <person name="Yang Y."/>
            <person name="Zhu X."/>
            <person name="Sun Y."/>
        </authorList>
    </citation>
    <scope>NUCLEOTIDE SEQUENCE</scope>
    <source>
        <strain evidence="1">BYM</strain>
        <tissue evidence="1">Leaf</tissue>
    </source>
</reference>
<evidence type="ECO:0000313" key="2">
    <source>
        <dbReference type="Proteomes" id="UP000796880"/>
    </source>
</evidence>
<dbReference type="AlphaFoldDB" id="A0A8K0HGG6"/>
<comment type="caution">
    <text evidence="1">The sequence shown here is derived from an EMBL/GenBank/DDBJ whole genome shotgun (WGS) entry which is preliminary data.</text>
</comment>
<evidence type="ECO:0000313" key="1">
    <source>
        <dbReference type="EMBL" id="KAF3451304.1"/>
    </source>
</evidence>
<accession>A0A8K0HGG6</accession>
<gene>
    <name evidence="1" type="ORF">FNV43_RR07399</name>
</gene>
<name>A0A8K0HGG6_9ROSA</name>
<dbReference type="EMBL" id="VOIH02000003">
    <property type="protein sequence ID" value="KAF3451304.1"/>
    <property type="molecule type" value="Genomic_DNA"/>
</dbReference>
<organism evidence="1 2">
    <name type="scientific">Rhamnella rubrinervis</name>
    <dbReference type="NCBI Taxonomy" id="2594499"/>
    <lineage>
        <taxon>Eukaryota</taxon>
        <taxon>Viridiplantae</taxon>
        <taxon>Streptophyta</taxon>
        <taxon>Embryophyta</taxon>
        <taxon>Tracheophyta</taxon>
        <taxon>Spermatophyta</taxon>
        <taxon>Magnoliopsida</taxon>
        <taxon>eudicotyledons</taxon>
        <taxon>Gunneridae</taxon>
        <taxon>Pentapetalae</taxon>
        <taxon>rosids</taxon>
        <taxon>fabids</taxon>
        <taxon>Rosales</taxon>
        <taxon>Rhamnaceae</taxon>
        <taxon>rhamnoid group</taxon>
        <taxon>Rhamneae</taxon>
        <taxon>Rhamnella</taxon>
    </lineage>
</organism>
<keyword evidence="2" id="KW-1185">Reference proteome</keyword>